<protein>
    <submittedName>
        <fullName evidence="2">Unnamed protein product</fullName>
    </submittedName>
</protein>
<comment type="caution">
    <text evidence="2">The sequence shown here is derived from an EMBL/GenBank/DDBJ whole genome shotgun (WGS) entry which is preliminary data.</text>
</comment>
<dbReference type="GO" id="GO:0005737">
    <property type="term" value="C:cytoplasm"/>
    <property type="evidence" value="ECO:0007669"/>
    <property type="project" value="TreeGrafter"/>
</dbReference>
<dbReference type="InterPro" id="IPR036188">
    <property type="entry name" value="FAD/NAD-bd_sf"/>
</dbReference>
<dbReference type="Gene3D" id="3.30.9.10">
    <property type="entry name" value="D-Amino Acid Oxidase, subunit A, domain 2"/>
    <property type="match status" value="1"/>
</dbReference>
<dbReference type="EMBL" id="BSXN01001468">
    <property type="protein sequence ID" value="GME73181.1"/>
    <property type="molecule type" value="Genomic_DNA"/>
</dbReference>
<evidence type="ECO:0000259" key="1">
    <source>
        <dbReference type="Pfam" id="PF01266"/>
    </source>
</evidence>
<feature type="domain" description="FAD dependent oxidoreductase" evidence="1">
    <location>
        <begin position="37"/>
        <end position="425"/>
    </location>
</feature>
<sequence>MVEKFYPTKESTGSFWLDDKTFKTKFEPTEPFPEKTDIAIIGGGFCGSAVAYHLFENACKEKVTMIEAREIASGATGRNGGHIKPYNHRHQNEYQTKFGKEEAAFLAIFEKDNMNQVKTLIENEKIDCDARFTMAYDVVKSSEVEQEFINDYYAFVDNPFIPESMKKETTIFFGDQAAEKAKFNSPVTITYPTGSLFPRKLISYFLEKATKAGLQVYDNTLVTSIDKADTENAESEEYQWTLKTDKGILKAKRVVVATNGYTKEILPEFKRKILPVKGVVTHIKHAKTEGVKNPIDNHYSLYAPLEQDYIITREDGSLIVGGVASTYLNYEKCKTMIDCADDSFFPKETEDVLDDYVKKTFNLKDEEYKEYANTQTWTGVMGYSNDDFPYVGELSKFGRKNLWIAAGFTGHGMPRIFVTGKHVAQQLLGLEPVKIPNQFLVTRERMCDNSFPYIEELAENDPKIKELYPDIF</sequence>
<proteinExistence type="predicted"/>
<evidence type="ECO:0000313" key="3">
    <source>
        <dbReference type="Proteomes" id="UP001165120"/>
    </source>
</evidence>
<evidence type="ECO:0000313" key="2">
    <source>
        <dbReference type="EMBL" id="GME73181.1"/>
    </source>
</evidence>
<dbReference type="PANTHER" id="PTHR13847:SF279">
    <property type="entry name" value="FAD DEPENDENT OXIDOREDUCTASE DOMAIN-CONTAINING PROTEIN-RELATED"/>
    <property type="match status" value="1"/>
</dbReference>
<dbReference type="SUPFAM" id="SSF51905">
    <property type="entry name" value="FAD/NAD(P)-binding domain"/>
    <property type="match status" value="1"/>
</dbReference>
<dbReference type="AlphaFoldDB" id="A0A9W6WAY3"/>
<reference evidence="2" key="1">
    <citation type="submission" date="2023-04" db="EMBL/GenBank/DDBJ databases">
        <title>Candida boidinii NBRC 10035.</title>
        <authorList>
            <person name="Ichikawa N."/>
            <person name="Sato H."/>
            <person name="Tonouchi N."/>
        </authorList>
    </citation>
    <scope>NUCLEOTIDE SEQUENCE</scope>
    <source>
        <strain evidence="2">NBRC 10035</strain>
    </source>
</reference>
<dbReference type="PANTHER" id="PTHR13847">
    <property type="entry name" value="SARCOSINE DEHYDROGENASE-RELATED"/>
    <property type="match status" value="1"/>
</dbReference>
<organism evidence="2 3">
    <name type="scientific">Candida boidinii</name>
    <name type="common">Yeast</name>
    <dbReference type="NCBI Taxonomy" id="5477"/>
    <lineage>
        <taxon>Eukaryota</taxon>
        <taxon>Fungi</taxon>
        <taxon>Dikarya</taxon>
        <taxon>Ascomycota</taxon>
        <taxon>Saccharomycotina</taxon>
        <taxon>Pichiomycetes</taxon>
        <taxon>Pichiales</taxon>
        <taxon>Pichiaceae</taxon>
        <taxon>Ogataea</taxon>
        <taxon>Ogataea/Candida clade</taxon>
    </lineage>
</organism>
<gene>
    <name evidence="2" type="ORF">Cboi02_000393600</name>
</gene>
<accession>A0A9W6WAY3</accession>
<keyword evidence="3" id="KW-1185">Reference proteome</keyword>
<dbReference type="Gene3D" id="3.50.50.60">
    <property type="entry name" value="FAD/NAD(P)-binding domain"/>
    <property type="match status" value="1"/>
</dbReference>
<dbReference type="Proteomes" id="UP001165120">
    <property type="component" value="Unassembled WGS sequence"/>
</dbReference>
<name>A0A9W6WAY3_CANBO</name>
<dbReference type="Pfam" id="PF01266">
    <property type="entry name" value="DAO"/>
    <property type="match status" value="1"/>
</dbReference>
<dbReference type="InterPro" id="IPR006076">
    <property type="entry name" value="FAD-dep_OxRdtase"/>
</dbReference>